<dbReference type="AlphaFoldDB" id="A0A1H2DWM6"/>
<dbReference type="InterPro" id="IPR025562">
    <property type="entry name" value="Tae4"/>
</dbReference>
<proteinExistence type="predicted"/>
<gene>
    <name evidence="1" type="ORF">SAMN05216210_0043</name>
</gene>
<organism evidence="1 2">
    <name type="scientific">Halopseudomonas salegens</name>
    <dbReference type="NCBI Taxonomy" id="1434072"/>
    <lineage>
        <taxon>Bacteria</taxon>
        <taxon>Pseudomonadati</taxon>
        <taxon>Pseudomonadota</taxon>
        <taxon>Gammaproteobacteria</taxon>
        <taxon>Pseudomonadales</taxon>
        <taxon>Pseudomonadaceae</taxon>
        <taxon>Halopseudomonas</taxon>
    </lineage>
</organism>
<dbReference type="OrthoDB" id="1262040at2"/>
<dbReference type="RefSeq" id="WP_092383003.1">
    <property type="nucleotide sequence ID" value="NZ_LT629787.1"/>
</dbReference>
<sequence length="145" mass="16352">MIKPQFTSLKSNYTTDPTDIHQCSMHFPNTCAIRMSEALVKTNSYFLTVFQQSSRNKCPHSYIRGAQDLASILAQPIVLGPRSYGWDGTSNNTVPSNAKGKQGVICFMNIPGFSGQGHIDLWDKERAVGSSYWNAQTIWLWELRF</sequence>
<dbReference type="Proteomes" id="UP000243924">
    <property type="component" value="Chromosome I"/>
</dbReference>
<dbReference type="EMBL" id="LT629787">
    <property type="protein sequence ID" value="SDT87275.1"/>
    <property type="molecule type" value="Genomic_DNA"/>
</dbReference>
<keyword evidence="2" id="KW-1185">Reference proteome</keyword>
<evidence type="ECO:0000313" key="2">
    <source>
        <dbReference type="Proteomes" id="UP000243924"/>
    </source>
</evidence>
<evidence type="ECO:0000313" key="1">
    <source>
        <dbReference type="EMBL" id="SDT87275.1"/>
    </source>
</evidence>
<dbReference type="Gene3D" id="4.10.280.80">
    <property type="match status" value="1"/>
</dbReference>
<dbReference type="Gene3D" id="3.90.1720.80">
    <property type="match status" value="1"/>
</dbReference>
<accession>A0A1H2DWM6</accession>
<name>A0A1H2DWM6_9GAMM</name>
<protein>
    <submittedName>
        <fullName evidence="1">Type VI secretion system (T6SS), amidase effector protein 4</fullName>
    </submittedName>
</protein>
<reference evidence="2" key="1">
    <citation type="submission" date="2016-10" db="EMBL/GenBank/DDBJ databases">
        <authorList>
            <person name="Varghese N."/>
            <person name="Submissions S."/>
        </authorList>
    </citation>
    <scope>NUCLEOTIDE SEQUENCE [LARGE SCALE GENOMIC DNA]</scope>
    <source>
        <strain evidence="2">CECT 8338</strain>
    </source>
</reference>
<dbReference type="Pfam" id="PF14113">
    <property type="entry name" value="Tae4"/>
    <property type="match status" value="1"/>
</dbReference>